<accession>A0AAD2GYX9</accession>
<feature type="compositionally biased region" description="Polar residues" evidence="1">
    <location>
        <begin position="1"/>
        <end position="11"/>
    </location>
</feature>
<feature type="region of interest" description="Disordered" evidence="1">
    <location>
        <begin position="1"/>
        <end position="25"/>
    </location>
</feature>
<evidence type="ECO:0000313" key="2">
    <source>
        <dbReference type="EMBL" id="CAK5266191.1"/>
    </source>
</evidence>
<evidence type="ECO:0000313" key="3">
    <source>
        <dbReference type="Proteomes" id="UP001295794"/>
    </source>
</evidence>
<protein>
    <submittedName>
        <fullName evidence="2">Uncharacterized protein</fullName>
    </submittedName>
</protein>
<keyword evidence="3" id="KW-1185">Reference proteome</keyword>
<proteinExistence type="predicted"/>
<dbReference type="EMBL" id="CAVNYO010000108">
    <property type="protein sequence ID" value="CAK5266191.1"/>
    <property type="molecule type" value="Genomic_DNA"/>
</dbReference>
<comment type="caution">
    <text evidence="2">The sequence shown here is derived from an EMBL/GenBank/DDBJ whole genome shotgun (WGS) entry which is preliminary data.</text>
</comment>
<evidence type="ECO:0000256" key="1">
    <source>
        <dbReference type="SAM" id="MobiDB-lite"/>
    </source>
</evidence>
<dbReference type="AlphaFoldDB" id="A0AAD2GYX9"/>
<sequence length="63" mass="7166">MATAMRTSLNPSAMARPKDVDPELRQLGQHRPLCVRLRDEETEWELGLVRKQRKVGVVPQAAE</sequence>
<reference evidence="2" key="1">
    <citation type="submission" date="2023-11" db="EMBL/GenBank/DDBJ databases">
        <authorList>
            <person name="De Vega J J."/>
            <person name="De Vega J J."/>
        </authorList>
    </citation>
    <scope>NUCLEOTIDE SEQUENCE</scope>
</reference>
<name>A0AAD2GYX9_9AGAR</name>
<organism evidence="2 3">
    <name type="scientific">Mycena citricolor</name>
    <dbReference type="NCBI Taxonomy" id="2018698"/>
    <lineage>
        <taxon>Eukaryota</taxon>
        <taxon>Fungi</taxon>
        <taxon>Dikarya</taxon>
        <taxon>Basidiomycota</taxon>
        <taxon>Agaricomycotina</taxon>
        <taxon>Agaricomycetes</taxon>
        <taxon>Agaricomycetidae</taxon>
        <taxon>Agaricales</taxon>
        <taxon>Marasmiineae</taxon>
        <taxon>Mycenaceae</taxon>
        <taxon>Mycena</taxon>
    </lineage>
</organism>
<dbReference type="Proteomes" id="UP001295794">
    <property type="component" value="Unassembled WGS sequence"/>
</dbReference>
<gene>
    <name evidence="2" type="ORF">MYCIT1_LOCUS7783</name>
</gene>